<dbReference type="GO" id="GO:0032184">
    <property type="term" value="F:SUMO polymer binding"/>
    <property type="evidence" value="ECO:0007669"/>
    <property type="project" value="TreeGrafter"/>
</dbReference>
<dbReference type="PANTHER" id="PTHR23187:SF3">
    <property type="entry name" value="SUMO-INTERACTING MOTIF-CONTAINING PROTEIN 1"/>
    <property type="match status" value="1"/>
</dbReference>
<proteinExistence type="predicted"/>
<evidence type="ECO:0000313" key="2">
    <source>
        <dbReference type="EMBL" id="CAI5766874.1"/>
    </source>
</evidence>
<feature type="compositionally biased region" description="Basic residues" evidence="1">
    <location>
        <begin position="22"/>
        <end position="35"/>
    </location>
</feature>
<dbReference type="EMBL" id="OX395127">
    <property type="protein sequence ID" value="CAI5766874.1"/>
    <property type="molecule type" value="Genomic_DNA"/>
</dbReference>
<feature type="region of interest" description="Disordered" evidence="1">
    <location>
        <begin position="1"/>
        <end position="43"/>
    </location>
</feature>
<evidence type="ECO:0000313" key="3">
    <source>
        <dbReference type="Proteomes" id="UP001178461"/>
    </source>
</evidence>
<keyword evidence="3" id="KW-1185">Reference proteome</keyword>
<dbReference type="AlphaFoldDB" id="A0AA35JXG3"/>
<dbReference type="InterPro" id="IPR052119">
    <property type="entry name" value="ElonginBC-PRC2_ViralRestrict"/>
</dbReference>
<dbReference type="PANTHER" id="PTHR23187">
    <property type="entry name" value="FLJ44216 PROTEIN-RELATED"/>
    <property type="match status" value="1"/>
</dbReference>
<accession>A0AA35JXG3</accession>
<evidence type="ECO:0000256" key="1">
    <source>
        <dbReference type="SAM" id="MobiDB-lite"/>
    </source>
</evidence>
<protein>
    <recommendedName>
        <fullName evidence="4">SUMO interacting motifs containing 1</fullName>
    </recommendedName>
</protein>
<dbReference type="Proteomes" id="UP001178461">
    <property type="component" value="Chromosome 2"/>
</dbReference>
<sequence>MAEVLVAESSSDGESGYDWSPRRRQGEKRKRRWRRPPAEPPEIIDLTGDDITVIDLTGTEDDMISPLHDSCSGIQDLKHSTPVSMHSVCCPKILTTESAENKVDVPISMWDRDCELPSPKEDAIKKQPIFQCSSCPIIPSYRGDSENSSHTTYNSDLGSLGSPQVGSDVFSFSSTPSSSECQAPLDCVGEVPGAGPSVEEPSPQHSPLHQRHSPSPIPSCSPMSTSPSLAEANQHFLEANNPAPNAVKSHVWEPAKQIDIKVWLKTLQYFQGVPVHYPFFQNVVQEKDAEQKKQPIPSRKLSMVFSTIEEKFFQGTLDFLMDYVTSQHYPPKEITSCVIRQILLSSDQQDVQQETQKDAYMLLMKIQSLHPARADTVVWDWLLLRVVIEEQKGKFPGRLLFLQYVIQTLEDDFQRMARTGTLHKSIAKAVLSCDHCFDNVKEVIEWLVAAVMGIRVTQYRRHVQKTIPSLETSRAMSSSSVPELHLNQTAQTDDVIPQFQSQTEVAFLQRMLSIAIEVDKSPNCSTSKIVDNVFYSWLNIPKRCHREAFLSSMECHLLRCKVLELVFYHSCREAPDLRPLSLKKILHFLKHCSLQLTYQDNEATWQRWDEMLHQLTLLLLSYRRVVLGHLRSSVCERVNLIIKAARPKLQISDLVERDSVECDIEDFQNILSLTLGQPLPQPIKEKTELLQELLLAAMN</sequence>
<gene>
    <name evidence="2" type="ORF">PODLI_1B000345</name>
</gene>
<reference evidence="2" key="1">
    <citation type="submission" date="2022-12" db="EMBL/GenBank/DDBJ databases">
        <authorList>
            <person name="Alioto T."/>
            <person name="Alioto T."/>
            <person name="Gomez Garrido J."/>
        </authorList>
    </citation>
    <scope>NUCLEOTIDE SEQUENCE</scope>
</reference>
<organism evidence="2 3">
    <name type="scientific">Podarcis lilfordi</name>
    <name type="common">Lilford's wall lizard</name>
    <dbReference type="NCBI Taxonomy" id="74358"/>
    <lineage>
        <taxon>Eukaryota</taxon>
        <taxon>Metazoa</taxon>
        <taxon>Chordata</taxon>
        <taxon>Craniata</taxon>
        <taxon>Vertebrata</taxon>
        <taxon>Euteleostomi</taxon>
        <taxon>Lepidosauria</taxon>
        <taxon>Squamata</taxon>
        <taxon>Bifurcata</taxon>
        <taxon>Unidentata</taxon>
        <taxon>Episquamata</taxon>
        <taxon>Laterata</taxon>
        <taxon>Lacertibaenia</taxon>
        <taxon>Lacertidae</taxon>
        <taxon>Podarcis</taxon>
    </lineage>
</organism>
<feature type="region of interest" description="Disordered" evidence="1">
    <location>
        <begin position="181"/>
        <end position="228"/>
    </location>
</feature>
<evidence type="ECO:0008006" key="4">
    <source>
        <dbReference type="Google" id="ProtNLM"/>
    </source>
</evidence>
<name>A0AA35JXG3_9SAUR</name>
<feature type="compositionally biased region" description="Low complexity" evidence="1">
    <location>
        <begin position="218"/>
        <end position="228"/>
    </location>
</feature>